<evidence type="ECO:0000313" key="2">
    <source>
        <dbReference type="Proteomes" id="UP001596113"/>
    </source>
</evidence>
<dbReference type="RefSeq" id="WP_378139623.1">
    <property type="nucleotide sequence ID" value="NZ_JBHSMI010000067.1"/>
</dbReference>
<comment type="caution">
    <text evidence="1">The sequence shown here is derived from an EMBL/GenBank/DDBJ whole genome shotgun (WGS) entry which is preliminary data.</text>
</comment>
<keyword evidence="2" id="KW-1185">Reference proteome</keyword>
<evidence type="ECO:0000313" key="1">
    <source>
        <dbReference type="EMBL" id="MFC5407187.1"/>
    </source>
</evidence>
<organism evidence="1 2">
    <name type="scientific">Cohnella soli</name>
    <dbReference type="NCBI Taxonomy" id="425005"/>
    <lineage>
        <taxon>Bacteria</taxon>
        <taxon>Bacillati</taxon>
        <taxon>Bacillota</taxon>
        <taxon>Bacilli</taxon>
        <taxon>Bacillales</taxon>
        <taxon>Paenibacillaceae</taxon>
        <taxon>Cohnella</taxon>
    </lineage>
</organism>
<name>A0ABW0I506_9BACL</name>
<dbReference type="Proteomes" id="UP001596113">
    <property type="component" value="Unassembled WGS sequence"/>
</dbReference>
<dbReference type="EMBL" id="JBHSMI010000067">
    <property type="protein sequence ID" value="MFC5407187.1"/>
    <property type="molecule type" value="Genomic_DNA"/>
</dbReference>
<accession>A0ABW0I506</accession>
<proteinExistence type="predicted"/>
<gene>
    <name evidence="1" type="ORF">ACFPOF_31045</name>
</gene>
<reference evidence="2" key="1">
    <citation type="journal article" date="2019" name="Int. J. Syst. Evol. Microbiol.">
        <title>The Global Catalogue of Microorganisms (GCM) 10K type strain sequencing project: providing services to taxonomists for standard genome sequencing and annotation.</title>
        <authorList>
            <consortium name="The Broad Institute Genomics Platform"/>
            <consortium name="The Broad Institute Genome Sequencing Center for Infectious Disease"/>
            <person name="Wu L."/>
            <person name="Ma J."/>
        </authorList>
    </citation>
    <scope>NUCLEOTIDE SEQUENCE [LARGE SCALE GENOMIC DNA]</scope>
    <source>
        <strain evidence="2">CGMCC 1.18575</strain>
    </source>
</reference>
<protein>
    <submittedName>
        <fullName evidence="1">Uncharacterized protein</fullName>
    </submittedName>
</protein>
<sequence>MHFHQARPIWLAGREQEMNVTVGFRAVVEEETSERKFLRLTASMSIYRVYVRF</sequence>